<organism evidence="1 2">
    <name type="scientific">Caenorhabditis bovis</name>
    <dbReference type="NCBI Taxonomy" id="2654633"/>
    <lineage>
        <taxon>Eukaryota</taxon>
        <taxon>Metazoa</taxon>
        <taxon>Ecdysozoa</taxon>
        <taxon>Nematoda</taxon>
        <taxon>Chromadorea</taxon>
        <taxon>Rhabditida</taxon>
        <taxon>Rhabditina</taxon>
        <taxon>Rhabditomorpha</taxon>
        <taxon>Rhabditoidea</taxon>
        <taxon>Rhabditidae</taxon>
        <taxon>Peloderinae</taxon>
        <taxon>Caenorhabditis</taxon>
    </lineage>
</organism>
<dbReference type="EMBL" id="CADEPM010000003">
    <property type="protein sequence ID" value="CAB3403234.1"/>
    <property type="molecule type" value="Genomic_DNA"/>
</dbReference>
<dbReference type="Proteomes" id="UP000494206">
    <property type="component" value="Unassembled WGS sequence"/>
</dbReference>
<keyword evidence="2" id="KW-1185">Reference proteome</keyword>
<sequence>MASAAADEGILATVELELNEKRKRISGTHLRIFPMEYTITSDQKAVFEVFEMSNRISEILFEHTVANDSDFKVACRLMGSSSQQLSVKKSMFILEPGASTIIEVIPADHLGSTRVVQITRKPGAIQSHKIIIEATCIDDDKDLQHVFRYEEFAKKYYIRYHRPPTWHKTWLRMSSDVDIAEFPRILQLCNDIGLKASATTELSMNEFAILEVALSNDIEVAKQ</sequence>
<dbReference type="Gene3D" id="2.60.40.10">
    <property type="entry name" value="Immunoglobulins"/>
    <property type="match status" value="1"/>
</dbReference>
<evidence type="ECO:0000313" key="2">
    <source>
        <dbReference type="Proteomes" id="UP000494206"/>
    </source>
</evidence>
<gene>
    <name evidence="1" type="ORF">CBOVIS_LOCUS5737</name>
</gene>
<protein>
    <recommendedName>
        <fullName evidence="3">Major sperm protein</fullName>
    </recommendedName>
</protein>
<reference evidence="1 2" key="1">
    <citation type="submission" date="2020-04" db="EMBL/GenBank/DDBJ databases">
        <authorList>
            <person name="Laetsch R D."/>
            <person name="Stevens L."/>
            <person name="Kumar S."/>
            <person name="Blaxter L. M."/>
        </authorList>
    </citation>
    <scope>NUCLEOTIDE SEQUENCE [LARGE SCALE GENOMIC DNA]</scope>
</reference>
<dbReference type="OrthoDB" id="5799106at2759"/>
<accession>A0A8S1EQN5</accession>
<evidence type="ECO:0000313" key="1">
    <source>
        <dbReference type="EMBL" id="CAB3403234.1"/>
    </source>
</evidence>
<proteinExistence type="predicted"/>
<dbReference type="InterPro" id="IPR013783">
    <property type="entry name" value="Ig-like_fold"/>
</dbReference>
<name>A0A8S1EQN5_9PELO</name>
<comment type="caution">
    <text evidence="1">The sequence shown here is derived from an EMBL/GenBank/DDBJ whole genome shotgun (WGS) entry which is preliminary data.</text>
</comment>
<dbReference type="AlphaFoldDB" id="A0A8S1EQN5"/>
<evidence type="ECO:0008006" key="3">
    <source>
        <dbReference type="Google" id="ProtNLM"/>
    </source>
</evidence>